<feature type="region of interest" description="Disordered" evidence="1">
    <location>
        <begin position="621"/>
        <end position="660"/>
    </location>
</feature>
<feature type="transmembrane region" description="Helical" evidence="2">
    <location>
        <begin position="147"/>
        <end position="166"/>
    </location>
</feature>
<reference evidence="4" key="1">
    <citation type="submission" date="2020-01" db="EMBL/GenBank/DDBJ databases">
        <title>Genome sequence of Kobresia littledalei, the first chromosome-level genome in the family Cyperaceae.</title>
        <authorList>
            <person name="Qu G."/>
        </authorList>
    </citation>
    <scope>NUCLEOTIDE SEQUENCE</scope>
    <source>
        <strain evidence="4">C.B.Clarke</strain>
        <tissue evidence="4">Leaf</tissue>
    </source>
</reference>
<keyword evidence="5" id="KW-1185">Reference proteome</keyword>
<keyword evidence="2" id="KW-0472">Membrane</keyword>
<protein>
    <submittedName>
        <fullName evidence="4">DnaJ subfamily C member 14</fullName>
    </submittedName>
</protein>
<feature type="compositionally biased region" description="Low complexity" evidence="1">
    <location>
        <begin position="576"/>
        <end position="590"/>
    </location>
</feature>
<evidence type="ECO:0000256" key="2">
    <source>
        <dbReference type="SAM" id="Phobius"/>
    </source>
</evidence>
<dbReference type="GO" id="GO:0005783">
    <property type="term" value="C:endoplasmic reticulum"/>
    <property type="evidence" value="ECO:0007669"/>
    <property type="project" value="UniProtKB-ARBA"/>
</dbReference>
<feature type="transmembrane region" description="Helical" evidence="2">
    <location>
        <begin position="178"/>
        <end position="199"/>
    </location>
</feature>
<dbReference type="InterPro" id="IPR001623">
    <property type="entry name" value="DnaJ_domain"/>
</dbReference>
<dbReference type="InterPro" id="IPR018253">
    <property type="entry name" value="DnaJ_domain_CS"/>
</dbReference>
<dbReference type="SUPFAM" id="SSF46565">
    <property type="entry name" value="Chaperone J-domain"/>
    <property type="match status" value="1"/>
</dbReference>
<dbReference type="PANTHER" id="PTHR45270">
    <property type="entry name" value="OS03G0832900 PROTEIN"/>
    <property type="match status" value="1"/>
</dbReference>
<feature type="transmembrane region" description="Helical" evidence="2">
    <location>
        <begin position="235"/>
        <end position="257"/>
    </location>
</feature>
<proteinExistence type="predicted"/>
<feature type="compositionally biased region" description="Basic residues" evidence="1">
    <location>
        <begin position="1"/>
        <end position="10"/>
    </location>
</feature>
<dbReference type="PRINTS" id="PR00625">
    <property type="entry name" value="JDOMAIN"/>
</dbReference>
<sequence length="660" mass="73618">MARKGGQHKNKNPDLVHSNSDLKKHERSKRNRSVGPASDSSIECGKRETLNSHEQTEISTKLEENCSSEFLENTTVLSGEEKRADGTAAQILMQKAASTLKFYMICAFAEVKLWADKLKPHVAKLMTTLKKGYNHIKEKYDGYFPKVQRWVVNAGKIVMVLFMVWLDCTIRGADSLLRIGTASFFVLILCSFLSVGAMIGIKLMLLLVVIGTCLAVFVSLALGLILVAISLAVVLWLYGSFWTTSLVILFGGASLALRHERIGLFVTTVYAMYCARSYMGWIGLVVALNLSFISSDIILHLLKKMDERKYQRVPETSFTQDQDGTFPFVRQMSTDRGPGEPSTSGEEAEKELTSEEEIIRLLNCPDHYSVWGLPRRGAIDATWLKREYRKKAMLVHPDKNIGNEKAAEAFKKLQNAYEVLLDSLKRKAYDDELKREELLNYFQLFQAAASQKRGRNGIFGFGPGRPEGADSNPFGDLRRIVCKKCGDSHIWICTDRSKAKARWCQDCKEFHQARDGDGWLEQSFQPLLFGLLHKMETPCAYVCADSKIYDVTEWFSCQGMRCPANSHKPSFHVNASLTKPSNSKGSSSSHGGPGTGPANMEEEMTEEEFFQWLQNAVNSGAFDPFSSPNDATAAGNSSASKSASSGNSSGKKKRKGKKQW</sequence>
<evidence type="ECO:0000313" key="5">
    <source>
        <dbReference type="Proteomes" id="UP000623129"/>
    </source>
</evidence>
<name>A0A833QQN0_9POAL</name>
<comment type="caution">
    <text evidence="4">The sequence shown here is derived from an EMBL/GenBank/DDBJ whole genome shotgun (WGS) entry which is preliminary data.</text>
</comment>
<keyword evidence="2" id="KW-0812">Transmembrane</keyword>
<dbReference type="EMBL" id="SWLB01000013">
    <property type="protein sequence ID" value="KAF3330805.1"/>
    <property type="molecule type" value="Genomic_DNA"/>
</dbReference>
<evidence type="ECO:0000259" key="3">
    <source>
        <dbReference type="PROSITE" id="PS50076"/>
    </source>
</evidence>
<feature type="transmembrane region" description="Helical" evidence="2">
    <location>
        <begin position="206"/>
        <end position="229"/>
    </location>
</feature>
<feature type="region of interest" description="Disordered" evidence="1">
    <location>
        <begin position="329"/>
        <end position="350"/>
    </location>
</feature>
<accession>A0A833QQN0</accession>
<feature type="transmembrane region" description="Helical" evidence="2">
    <location>
        <begin position="278"/>
        <end position="302"/>
    </location>
</feature>
<keyword evidence="2" id="KW-1133">Transmembrane helix</keyword>
<dbReference type="CDD" id="cd06257">
    <property type="entry name" value="DnaJ"/>
    <property type="match status" value="1"/>
</dbReference>
<dbReference type="OrthoDB" id="1507364at2759"/>
<evidence type="ECO:0000256" key="1">
    <source>
        <dbReference type="SAM" id="MobiDB-lite"/>
    </source>
</evidence>
<feature type="domain" description="J" evidence="3">
    <location>
        <begin position="366"/>
        <end position="433"/>
    </location>
</feature>
<dbReference type="Pfam" id="PF14901">
    <property type="entry name" value="Jiv90"/>
    <property type="match status" value="1"/>
</dbReference>
<dbReference type="Gene3D" id="1.10.287.110">
    <property type="entry name" value="DnaJ domain"/>
    <property type="match status" value="1"/>
</dbReference>
<dbReference type="PROSITE" id="PS00636">
    <property type="entry name" value="DNAJ_1"/>
    <property type="match status" value="1"/>
</dbReference>
<feature type="region of interest" description="Disordered" evidence="1">
    <location>
        <begin position="1"/>
        <end position="59"/>
    </location>
</feature>
<gene>
    <name evidence="4" type="ORF">FCM35_KLT04159</name>
</gene>
<dbReference type="Pfam" id="PF00226">
    <property type="entry name" value="DnaJ"/>
    <property type="match status" value="1"/>
</dbReference>
<dbReference type="PANTHER" id="PTHR45270:SF4">
    <property type="entry name" value="CHAPERONE DNAJ-DOMAIN SUPERFAMILY PROTEIN"/>
    <property type="match status" value="1"/>
</dbReference>
<dbReference type="InterPro" id="IPR032843">
    <property type="entry name" value="Jiv"/>
</dbReference>
<dbReference type="PROSITE" id="PS50076">
    <property type="entry name" value="DNAJ_2"/>
    <property type="match status" value="1"/>
</dbReference>
<dbReference type="InterPro" id="IPR036869">
    <property type="entry name" value="J_dom_sf"/>
</dbReference>
<dbReference type="SMART" id="SM00271">
    <property type="entry name" value="DnaJ"/>
    <property type="match status" value="1"/>
</dbReference>
<evidence type="ECO:0000313" key="4">
    <source>
        <dbReference type="EMBL" id="KAF3330805.1"/>
    </source>
</evidence>
<dbReference type="AlphaFoldDB" id="A0A833QQN0"/>
<feature type="compositionally biased region" description="Basic and acidic residues" evidence="1">
    <location>
        <begin position="44"/>
        <end position="59"/>
    </location>
</feature>
<dbReference type="Proteomes" id="UP000623129">
    <property type="component" value="Unassembled WGS sequence"/>
</dbReference>
<feature type="compositionally biased region" description="Basic residues" evidence="1">
    <location>
        <begin position="650"/>
        <end position="660"/>
    </location>
</feature>
<organism evidence="4 5">
    <name type="scientific">Carex littledalei</name>
    <dbReference type="NCBI Taxonomy" id="544730"/>
    <lineage>
        <taxon>Eukaryota</taxon>
        <taxon>Viridiplantae</taxon>
        <taxon>Streptophyta</taxon>
        <taxon>Embryophyta</taxon>
        <taxon>Tracheophyta</taxon>
        <taxon>Spermatophyta</taxon>
        <taxon>Magnoliopsida</taxon>
        <taxon>Liliopsida</taxon>
        <taxon>Poales</taxon>
        <taxon>Cyperaceae</taxon>
        <taxon>Cyperoideae</taxon>
        <taxon>Cariceae</taxon>
        <taxon>Carex</taxon>
        <taxon>Carex subgen. Euthyceras</taxon>
    </lineage>
</organism>
<feature type="region of interest" description="Disordered" evidence="1">
    <location>
        <begin position="573"/>
        <end position="609"/>
    </location>
</feature>
<feature type="compositionally biased region" description="Low complexity" evidence="1">
    <location>
        <begin position="633"/>
        <end position="649"/>
    </location>
</feature>
<feature type="compositionally biased region" description="Acidic residues" evidence="1">
    <location>
        <begin position="600"/>
        <end position="609"/>
    </location>
</feature>